<sequence length="10" mass="1126">MSSLVYLNLS</sequence>
<protein>
    <submittedName>
        <fullName evidence="1">Uncharacterized protein</fullName>
    </submittedName>
</protein>
<reference evidence="1" key="2">
    <citation type="journal article" date="2015" name="Data Brief">
        <title>Shoot transcriptome of the giant reed, Arundo donax.</title>
        <authorList>
            <person name="Barrero R.A."/>
            <person name="Guerrero F.D."/>
            <person name="Moolhuijzen P."/>
            <person name="Goolsby J.A."/>
            <person name="Tidwell J."/>
            <person name="Bellgard S.E."/>
            <person name="Bellgard M.I."/>
        </authorList>
    </citation>
    <scope>NUCLEOTIDE SEQUENCE</scope>
    <source>
        <tissue evidence="1">Shoot tissue taken approximately 20 cm above the soil surface</tissue>
    </source>
</reference>
<proteinExistence type="predicted"/>
<organism evidence="1">
    <name type="scientific">Arundo donax</name>
    <name type="common">Giant reed</name>
    <name type="synonym">Donax arundinaceus</name>
    <dbReference type="NCBI Taxonomy" id="35708"/>
    <lineage>
        <taxon>Eukaryota</taxon>
        <taxon>Viridiplantae</taxon>
        <taxon>Streptophyta</taxon>
        <taxon>Embryophyta</taxon>
        <taxon>Tracheophyta</taxon>
        <taxon>Spermatophyta</taxon>
        <taxon>Magnoliopsida</taxon>
        <taxon>Liliopsida</taxon>
        <taxon>Poales</taxon>
        <taxon>Poaceae</taxon>
        <taxon>PACMAD clade</taxon>
        <taxon>Arundinoideae</taxon>
        <taxon>Arundineae</taxon>
        <taxon>Arundo</taxon>
    </lineage>
</organism>
<accession>A0A0A9FRR6</accession>
<reference evidence="1" key="1">
    <citation type="submission" date="2014-09" db="EMBL/GenBank/DDBJ databases">
        <authorList>
            <person name="Magalhaes I.L.F."/>
            <person name="Oliveira U."/>
            <person name="Santos F.R."/>
            <person name="Vidigal T.H.D.A."/>
            <person name="Brescovit A.D."/>
            <person name="Santos A.J."/>
        </authorList>
    </citation>
    <scope>NUCLEOTIDE SEQUENCE</scope>
    <source>
        <tissue evidence="1">Shoot tissue taken approximately 20 cm above the soil surface</tissue>
    </source>
</reference>
<evidence type="ECO:0000313" key="1">
    <source>
        <dbReference type="EMBL" id="JAE13011.1"/>
    </source>
</evidence>
<dbReference type="EMBL" id="GBRH01184885">
    <property type="protein sequence ID" value="JAE13011.1"/>
    <property type="molecule type" value="Transcribed_RNA"/>
</dbReference>
<name>A0A0A9FRR6_ARUDO</name>